<keyword evidence="2 5" id="KW-0808">Transferase</keyword>
<keyword evidence="4 5" id="KW-0448">Lipopolysaccharide biosynthesis</keyword>
<accession>C3X6L6</accession>
<evidence type="ECO:0000313" key="7">
    <source>
        <dbReference type="Proteomes" id="UP000003973"/>
    </source>
</evidence>
<dbReference type="GO" id="GO:0033468">
    <property type="term" value="P:CMP-keto-3-deoxy-D-manno-octulosonic acid biosynthetic process"/>
    <property type="evidence" value="ECO:0007669"/>
    <property type="project" value="UniProtKB-UniRule"/>
</dbReference>
<proteinExistence type="inferred from homology"/>
<dbReference type="PANTHER" id="PTHR42866:SF2">
    <property type="entry name" value="3-DEOXY-MANNO-OCTULOSONATE CYTIDYLYLTRANSFERASE, MITOCHONDRIAL"/>
    <property type="match status" value="1"/>
</dbReference>
<evidence type="ECO:0000256" key="2">
    <source>
        <dbReference type="ARBA" id="ARBA00022679"/>
    </source>
</evidence>
<protein>
    <recommendedName>
        <fullName evidence="5">3-deoxy-manno-octulosonate cytidylyltransferase</fullName>
        <ecNumber evidence="5">2.7.7.38</ecNumber>
    </recommendedName>
    <alternativeName>
        <fullName evidence="5">CMP-2-keto-3-deoxyoctulosonic acid synthase</fullName>
        <shortName evidence="5">CKS</shortName>
        <shortName evidence="5">CMP-KDO synthase</shortName>
    </alternativeName>
</protein>
<dbReference type="RefSeq" id="WP_005878837.1">
    <property type="nucleotide sequence ID" value="NZ_CABMNL010000001.1"/>
</dbReference>
<dbReference type="UniPathway" id="UPA00358">
    <property type="reaction ID" value="UER00476"/>
</dbReference>
<dbReference type="InterPro" id="IPR029044">
    <property type="entry name" value="Nucleotide-diphossugar_trans"/>
</dbReference>
<evidence type="ECO:0000256" key="5">
    <source>
        <dbReference type="HAMAP-Rule" id="MF_00057"/>
    </source>
</evidence>
<dbReference type="GO" id="GO:0009103">
    <property type="term" value="P:lipopolysaccharide biosynthetic process"/>
    <property type="evidence" value="ECO:0007669"/>
    <property type="project" value="UniProtKB-UniRule"/>
</dbReference>
<reference evidence="6" key="1">
    <citation type="submission" date="2011-10" db="EMBL/GenBank/DDBJ databases">
        <title>The Genome Sequence of Oxalobacter formigenes HOxBLS.</title>
        <authorList>
            <consortium name="The Broad Institute Genome Sequencing Platform"/>
            <person name="Earl A."/>
            <person name="Ward D."/>
            <person name="Feldgarden M."/>
            <person name="Gevers D."/>
            <person name="Allison M.J."/>
            <person name="Humphrey S."/>
            <person name="Young S.K."/>
            <person name="Zeng Q."/>
            <person name="Gargeya S."/>
            <person name="Fitzgerald M."/>
            <person name="Haas B."/>
            <person name="Abouelleil A."/>
            <person name="Alvarado L."/>
            <person name="Arachchi H.M."/>
            <person name="Berlin A."/>
            <person name="Brown A."/>
            <person name="Chapman S.B."/>
            <person name="Chen Z."/>
            <person name="Dunbar C."/>
            <person name="Freedman E."/>
            <person name="Gearin G."/>
            <person name="Goldberg J."/>
            <person name="Griggs A."/>
            <person name="Gujja S."/>
            <person name="Heiman D."/>
            <person name="Howarth C."/>
            <person name="Larson L."/>
            <person name="Lui A."/>
            <person name="MacDonald P.J.P."/>
            <person name="Montmayeur A."/>
            <person name="Murphy C."/>
            <person name="Neiman D."/>
            <person name="Pearson M."/>
            <person name="Priest M."/>
            <person name="Roberts A."/>
            <person name="Saif S."/>
            <person name="Shea T."/>
            <person name="Shenoy N."/>
            <person name="Sisk P."/>
            <person name="Stolte C."/>
            <person name="Sykes S."/>
            <person name="Wortman J."/>
            <person name="Nusbaum C."/>
            <person name="Birren B."/>
        </authorList>
    </citation>
    <scope>NUCLEOTIDE SEQUENCE [LARGE SCALE GENOMIC DNA]</scope>
    <source>
        <strain evidence="6">HOxBLS</strain>
    </source>
</reference>
<dbReference type="NCBIfam" id="TIGR00466">
    <property type="entry name" value="kdsB"/>
    <property type="match status" value="1"/>
</dbReference>
<dbReference type="PANTHER" id="PTHR42866">
    <property type="entry name" value="3-DEOXY-MANNO-OCTULOSONATE CYTIDYLYLTRANSFERASE"/>
    <property type="match status" value="1"/>
</dbReference>
<comment type="caution">
    <text evidence="6">The sequence shown here is derived from an EMBL/GenBank/DDBJ whole genome shotgun (WGS) entry which is preliminary data.</text>
</comment>
<name>C3X6L6_9BURK</name>
<dbReference type="EMBL" id="ACDP02000004">
    <property type="protein sequence ID" value="EEO28852.1"/>
    <property type="molecule type" value="Genomic_DNA"/>
</dbReference>
<keyword evidence="3 5" id="KW-0548">Nucleotidyltransferase</keyword>
<organism evidence="6 7">
    <name type="scientific">Oxalobacter paraformigenes</name>
    <dbReference type="NCBI Taxonomy" id="556268"/>
    <lineage>
        <taxon>Bacteria</taxon>
        <taxon>Pseudomonadati</taxon>
        <taxon>Pseudomonadota</taxon>
        <taxon>Betaproteobacteria</taxon>
        <taxon>Burkholderiales</taxon>
        <taxon>Oxalobacteraceae</taxon>
        <taxon>Oxalobacter</taxon>
    </lineage>
</organism>
<evidence type="ECO:0000256" key="1">
    <source>
        <dbReference type="ARBA" id="ARBA00004370"/>
    </source>
</evidence>
<dbReference type="GO" id="GO:0005829">
    <property type="term" value="C:cytosol"/>
    <property type="evidence" value="ECO:0007669"/>
    <property type="project" value="TreeGrafter"/>
</dbReference>
<gene>
    <name evidence="5" type="primary">kdsB</name>
    <name evidence="6" type="ORF">OFAG_02005</name>
</gene>
<dbReference type="CDD" id="cd02517">
    <property type="entry name" value="CMP-KDO-Synthetase"/>
    <property type="match status" value="1"/>
</dbReference>
<dbReference type="Gene3D" id="3.90.550.10">
    <property type="entry name" value="Spore Coat Polysaccharide Biosynthesis Protein SpsA, Chain A"/>
    <property type="match status" value="1"/>
</dbReference>
<comment type="catalytic activity">
    <reaction evidence="5">
        <text>3-deoxy-alpha-D-manno-oct-2-ulosonate + CTP = CMP-3-deoxy-beta-D-manno-octulosonate + diphosphate</text>
        <dbReference type="Rhea" id="RHEA:23448"/>
        <dbReference type="ChEBI" id="CHEBI:33019"/>
        <dbReference type="ChEBI" id="CHEBI:37563"/>
        <dbReference type="ChEBI" id="CHEBI:85986"/>
        <dbReference type="ChEBI" id="CHEBI:85987"/>
        <dbReference type="EC" id="2.7.7.38"/>
    </reaction>
</comment>
<keyword evidence="5" id="KW-0963">Cytoplasm</keyword>
<evidence type="ECO:0000256" key="3">
    <source>
        <dbReference type="ARBA" id="ARBA00022695"/>
    </source>
</evidence>
<dbReference type="Proteomes" id="UP000003973">
    <property type="component" value="Unassembled WGS sequence"/>
</dbReference>
<dbReference type="NCBIfam" id="NF009905">
    <property type="entry name" value="PRK13368.1"/>
    <property type="match status" value="1"/>
</dbReference>
<dbReference type="AlphaFoldDB" id="C3X6L6"/>
<dbReference type="HOGENOM" id="CLU_065038_1_0_4"/>
<sequence length="254" mass="28546">MSFYVVIPARLASTRLPEKPLADIQGKPMIVRVAERARRSGARDVVVATDDQSIVDACAVFGIPALMTRKDHPSGTDRIAEVAEKMDWAPFDTVVNVQGDEPLIDPELIAATASLVSEEVPMATAAHRMERPEDIFNPNYVKVVLDRLGRALYFSRAPVPWYRDGYARDEKAFPESFMALRHVGLYAFRNDFLKTYSSLEVSPIEQVESLEQLRVLWHGYSIAVHITEEIPEAGVDTAADLERVRHFFNCNTQN</sequence>
<comment type="pathway">
    <text evidence="5">Nucleotide-sugar biosynthesis; CMP-3-deoxy-D-manno-octulosonate biosynthesis; CMP-3-deoxy-D-manno-octulosonate from 3-deoxy-D-manno-octulosonate and CTP: step 1/1.</text>
</comment>
<comment type="similarity">
    <text evidence="5">Belongs to the KdsB family.</text>
</comment>
<dbReference type="InterPro" id="IPR003329">
    <property type="entry name" value="Cytidylyl_trans"/>
</dbReference>
<dbReference type="Pfam" id="PF02348">
    <property type="entry name" value="CTP_transf_3"/>
    <property type="match status" value="1"/>
</dbReference>
<keyword evidence="7" id="KW-1185">Reference proteome</keyword>
<dbReference type="SUPFAM" id="SSF53448">
    <property type="entry name" value="Nucleotide-diphospho-sugar transferases"/>
    <property type="match status" value="1"/>
</dbReference>
<evidence type="ECO:0000256" key="4">
    <source>
        <dbReference type="ARBA" id="ARBA00022985"/>
    </source>
</evidence>
<dbReference type="FunFam" id="3.90.550.10:FF:000011">
    <property type="entry name" value="3-deoxy-manno-octulosonate cytidylyltransferase"/>
    <property type="match status" value="1"/>
</dbReference>
<comment type="function">
    <text evidence="5">Activates KDO (a required 8-carbon sugar) for incorporation into bacterial lipopolysaccharide in Gram-negative bacteria.</text>
</comment>
<dbReference type="GO" id="GO:0008690">
    <property type="term" value="F:3-deoxy-manno-octulosonate cytidylyltransferase activity"/>
    <property type="evidence" value="ECO:0007669"/>
    <property type="project" value="UniProtKB-UniRule"/>
</dbReference>
<comment type="subcellular location">
    <subcellularLocation>
        <location evidence="5">Cytoplasm</location>
    </subcellularLocation>
    <subcellularLocation>
        <location evidence="1">Membrane</location>
    </subcellularLocation>
</comment>
<dbReference type="HAMAP" id="MF_00057">
    <property type="entry name" value="KdsB"/>
    <property type="match status" value="1"/>
</dbReference>
<dbReference type="NCBIfam" id="NF003952">
    <property type="entry name" value="PRK05450.1-5"/>
    <property type="match status" value="1"/>
</dbReference>
<dbReference type="GO" id="GO:0016020">
    <property type="term" value="C:membrane"/>
    <property type="evidence" value="ECO:0007669"/>
    <property type="project" value="UniProtKB-SubCell"/>
</dbReference>
<evidence type="ECO:0000313" key="6">
    <source>
        <dbReference type="EMBL" id="EEO28852.1"/>
    </source>
</evidence>
<dbReference type="eggNOG" id="COG1212">
    <property type="taxonomic scope" value="Bacteria"/>
</dbReference>
<dbReference type="InterPro" id="IPR004528">
    <property type="entry name" value="KdsB"/>
</dbReference>
<dbReference type="EC" id="2.7.7.38" evidence="5"/>